<accession>A0A4Z0YFR3</accession>
<sequence>MNYAITIARGYGSGGRRIGQKLADKLNIDFVDRELLQLASIESGINEALFGQADERVKKSLLLFKNIRRSSHLGDVLKPEQNGFTSDENLFNYQAKVLRSLTEKESFVVMGRAADFILKDYPNVLSVNIQASQKFCVKAVMDLMGCSEKEAESRIEKIDRYRAEFYKYYTGRNWNNPENFDLCLNSERLGDDNCIRLIIECAKLKFGPDFNKRETEAE</sequence>
<keyword evidence="2" id="KW-1185">Reference proteome</keyword>
<comment type="caution">
    <text evidence="1">The sequence shown here is derived from an EMBL/GenBank/DDBJ whole genome shotgun (WGS) entry which is preliminary data.</text>
</comment>
<dbReference type="AlphaFoldDB" id="A0A4Z0YFR3"/>
<dbReference type="EC" id="2.7.4.25" evidence="1"/>
<dbReference type="RefSeq" id="WP_135656744.1">
    <property type="nucleotide sequence ID" value="NZ_SRMQ01000001.1"/>
</dbReference>
<name>A0A4Z0YFR3_9FIRM</name>
<gene>
    <name evidence="1" type="primary">cmk_1</name>
    <name evidence="1" type="ORF">CAGA_01720</name>
</gene>
<keyword evidence="1" id="KW-0418">Kinase</keyword>
<dbReference type="GO" id="GO:0016301">
    <property type="term" value="F:kinase activity"/>
    <property type="evidence" value="ECO:0007669"/>
    <property type="project" value="UniProtKB-KW"/>
</dbReference>
<evidence type="ECO:0000313" key="2">
    <source>
        <dbReference type="Proteomes" id="UP000297714"/>
    </source>
</evidence>
<dbReference type="OrthoDB" id="9781180at2"/>
<dbReference type="Proteomes" id="UP000297714">
    <property type="component" value="Unassembled WGS sequence"/>
</dbReference>
<organism evidence="1 2">
    <name type="scientific">Caproiciproducens galactitolivorans</name>
    <dbReference type="NCBI Taxonomy" id="642589"/>
    <lineage>
        <taxon>Bacteria</taxon>
        <taxon>Bacillati</taxon>
        <taxon>Bacillota</taxon>
        <taxon>Clostridia</taxon>
        <taxon>Eubacteriales</taxon>
        <taxon>Acutalibacteraceae</taxon>
        <taxon>Caproiciproducens</taxon>
    </lineage>
</organism>
<keyword evidence="1" id="KW-0808">Transferase</keyword>
<dbReference type="Gene3D" id="3.40.50.300">
    <property type="entry name" value="P-loop containing nucleotide triphosphate hydrolases"/>
    <property type="match status" value="1"/>
</dbReference>
<evidence type="ECO:0000313" key="1">
    <source>
        <dbReference type="EMBL" id="TGJ77770.1"/>
    </source>
</evidence>
<dbReference type="InterPro" id="IPR027417">
    <property type="entry name" value="P-loop_NTPase"/>
</dbReference>
<dbReference type="Pfam" id="PF13189">
    <property type="entry name" value="Cytidylate_kin2"/>
    <property type="match status" value="1"/>
</dbReference>
<dbReference type="EMBL" id="SRMQ01000001">
    <property type="protein sequence ID" value="TGJ77770.1"/>
    <property type="molecule type" value="Genomic_DNA"/>
</dbReference>
<protein>
    <submittedName>
        <fullName evidence="1">Cytidylate kinase</fullName>
        <ecNumber evidence="1">2.7.4.25</ecNumber>
    </submittedName>
</protein>
<reference evidence="1 2" key="1">
    <citation type="submission" date="2019-04" db="EMBL/GenBank/DDBJ databases">
        <authorList>
            <person name="Poehlein A."/>
            <person name="Bengelsdorf F.R."/>
            <person name="Duerre P."/>
            <person name="Daniel R."/>
        </authorList>
    </citation>
    <scope>NUCLEOTIDE SEQUENCE [LARGE SCALE GENOMIC DNA]</scope>
    <source>
        <strain evidence="1 2">BS-1</strain>
    </source>
</reference>
<proteinExistence type="predicted"/>